<organism evidence="2 3">
    <name type="scientific">Chiloscyllium punctatum</name>
    <name type="common">Brownbanded bambooshark</name>
    <name type="synonym">Hemiscyllium punctatum</name>
    <dbReference type="NCBI Taxonomy" id="137246"/>
    <lineage>
        <taxon>Eukaryota</taxon>
        <taxon>Metazoa</taxon>
        <taxon>Chordata</taxon>
        <taxon>Craniata</taxon>
        <taxon>Vertebrata</taxon>
        <taxon>Chondrichthyes</taxon>
        <taxon>Elasmobranchii</taxon>
        <taxon>Galeomorphii</taxon>
        <taxon>Galeoidea</taxon>
        <taxon>Orectolobiformes</taxon>
        <taxon>Hemiscylliidae</taxon>
        <taxon>Chiloscyllium</taxon>
    </lineage>
</organism>
<accession>A0A401U3C6</accession>
<feature type="region of interest" description="Disordered" evidence="1">
    <location>
        <begin position="1"/>
        <end position="36"/>
    </location>
</feature>
<gene>
    <name evidence="2" type="ORF">chiPu_0033413</name>
</gene>
<feature type="non-terminal residue" evidence="2">
    <location>
        <position position="36"/>
    </location>
</feature>
<dbReference type="Proteomes" id="UP000287033">
    <property type="component" value="Unassembled WGS sequence"/>
</dbReference>
<evidence type="ECO:0000313" key="3">
    <source>
        <dbReference type="Proteomes" id="UP000287033"/>
    </source>
</evidence>
<sequence>MHRLGGRDMVTSPGLHRRDDDLKTQAPIPSEGVKDT</sequence>
<dbReference type="AlphaFoldDB" id="A0A401U3C6"/>
<comment type="caution">
    <text evidence="2">The sequence shown here is derived from an EMBL/GenBank/DDBJ whole genome shotgun (WGS) entry which is preliminary data.</text>
</comment>
<protein>
    <submittedName>
        <fullName evidence="2">Uncharacterized protein</fullName>
    </submittedName>
</protein>
<evidence type="ECO:0000256" key="1">
    <source>
        <dbReference type="SAM" id="MobiDB-lite"/>
    </source>
</evidence>
<reference evidence="2 3" key="1">
    <citation type="journal article" date="2018" name="Nat. Ecol. Evol.">
        <title>Shark genomes provide insights into elasmobranch evolution and the origin of vertebrates.</title>
        <authorList>
            <person name="Hara Y"/>
            <person name="Yamaguchi K"/>
            <person name="Onimaru K"/>
            <person name="Kadota M"/>
            <person name="Koyanagi M"/>
            <person name="Keeley SD"/>
            <person name="Tatsumi K"/>
            <person name="Tanaka K"/>
            <person name="Motone F"/>
            <person name="Kageyama Y"/>
            <person name="Nozu R"/>
            <person name="Adachi N"/>
            <person name="Nishimura O"/>
            <person name="Nakagawa R"/>
            <person name="Tanegashima C"/>
            <person name="Kiyatake I"/>
            <person name="Matsumoto R"/>
            <person name="Murakumo K"/>
            <person name="Nishida K"/>
            <person name="Terakita A"/>
            <person name="Kuratani S"/>
            <person name="Sato K"/>
            <person name="Hyodo S Kuraku.S."/>
        </authorList>
    </citation>
    <scope>NUCLEOTIDE SEQUENCE [LARGE SCALE GENOMIC DNA]</scope>
</reference>
<keyword evidence="3" id="KW-1185">Reference proteome</keyword>
<proteinExistence type="predicted"/>
<evidence type="ECO:0000313" key="2">
    <source>
        <dbReference type="EMBL" id="GCC49380.1"/>
    </source>
</evidence>
<dbReference type="EMBL" id="BEZZ01262062">
    <property type="protein sequence ID" value="GCC49380.1"/>
    <property type="molecule type" value="Genomic_DNA"/>
</dbReference>
<name>A0A401U3C6_CHIPU</name>